<protein>
    <submittedName>
        <fullName evidence="2">Uncharacterized protein</fullName>
    </submittedName>
</protein>
<dbReference type="EMBL" id="CAUYUJ010017834">
    <property type="protein sequence ID" value="CAK0878300.1"/>
    <property type="molecule type" value="Genomic_DNA"/>
</dbReference>
<feature type="compositionally biased region" description="Basic and acidic residues" evidence="1">
    <location>
        <begin position="27"/>
        <end position="48"/>
    </location>
</feature>
<gene>
    <name evidence="2" type="ORF">PCOR1329_LOCUS62106</name>
</gene>
<feature type="compositionally biased region" description="Polar residues" evidence="1">
    <location>
        <begin position="54"/>
        <end position="66"/>
    </location>
</feature>
<proteinExistence type="predicted"/>
<feature type="region of interest" description="Disordered" evidence="1">
    <location>
        <begin position="27"/>
        <end position="86"/>
    </location>
</feature>
<name>A0ABN9W070_9DINO</name>
<organism evidence="2 3">
    <name type="scientific">Prorocentrum cordatum</name>
    <dbReference type="NCBI Taxonomy" id="2364126"/>
    <lineage>
        <taxon>Eukaryota</taxon>
        <taxon>Sar</taxon>
        <taxon>Alveolata</taxon>
        <taxon>Dinophyceae</taxon>
        <taxon>Prorocentrales</taxon>
        <taxon>Prorocentraceae</taxon>
        <taxon>Prorocentrum</taxon>
    </lineage>
</organism>
<reference evidence="2" key="1">
    <citation type="submission" date="2023-10" db="EMBL/GenBank/DDBJ databases">
        <authorList>
            <person name="Chen Y."/>
            <person name="Shah S."/>
            <person name="Dougan E. K."/>
            <person name="Thang M."/>
            <person name="Chan C."/>
        </authorList>
    </citation>
    <scope>NUCLEOTIDE SEQUENCE [LARGE SCALE GENOMIC DNA]</scope>
</reference>
<evidence type="ECO:0000313" key="2">
    <source>
        <dbReference type="EMBL" id="CAK0878300.1"/>
    </source>
</evidence>
<sequence>MSLWEHVDMHARTHILGCSVRWGRRMTAEDEGGRGREEERSSMQRQAREAGSTIARNNITRVQQRQLARDTTEAASSGWGDLAPPSAHAVHESICVRMVEKHMKQGNI</sequence>
<keyword evidence="3" id="KW-1185">Reference proteome</keyword>
<evidence type="ECO:0000313" key="3">
    <source>
        <dbReference type="Proteomes" id="UP001189429"/>
    </source>
</evidence>
<accession>A0ABN9W070</accession>
<comment type="caution">
    <text evidence="2">The sequence shown here is derived from an EMBL/GenBank/DDBJ whole genome shotgun (WGS) entry which is preliminary data.</text>
</comment>
<evidence type="ECO:0000256" key="1">
    <source>
        <dbReference type="SAM" id="MobiDB-lite"/>
    </source>
</evidence>
<dbReference type="Proteomes" id="UP001189429">
    <property type="component" value="Unassembled WGS sequence"/>
</dbReference>